<accession>A0A1G4KHG5</accession>
<proteinExistence type="predicted"/>
<protein>
    <submittedName>
        <fullName evidence="1">LAME_0H14136g1_1</fullName>
    </submittedName>
</protein>
<evidence type="ECO:0000313" key="1">
    <source>
        <dbReference type="EMBL" id="SCV03899.1"/>
    </source>
</evidence>
<keyword evidence="2" id="KW-1185">Reference proteome</keyword>
<dbReference type="EMBL" id="LT598480">
    <property type="protein sequence ID" value="SCV03899.1"/>
    <property type="molecule type" value="Genomic_DNA"/>
</dbReference>
<sequence>MVVKCLFNTDGWLIIEEQGVLRVYFDRKLRVAAIVESVDEFQCYKLAGDSNEGPSIFGIKAGKVVRMWYDKYLGRLQEECVLSVSFQISKFQILPAVGWILATDSVAGILHIFDTIDGRYRGRIKIDPDCDEICVSGPKEFRVLARKFDQNSLLIKTFLNTYTIGDKYHTFLVASVPVDHQFDNRWICKGVSQQDPFALVNCKATSLLEFFLPTAQTAFQKLALTELVLPGQSWFSAAFNMILVLQAPQGFSFRMCELDIVTNREIRSVPLIEESVRGRYKIDHHCHNSIEKLSTVTDTFSPSELRFLGRFSYSVAIFEVLRSPNLLLAWQEGYLWEWWFPSAVFAIARAATGSAIVVECGARASRDATEIFQIKIAPRGSLPECSVVSN</sequence>
<name>A0A1G4KHG5_9SACH</name>
<organism evidence="1 2">
    <name type="scientific">Lachancea meyersii CBS 8951</name>
    <dbReference type="NCBI Taxonomy" id="1266667"/>
    <lineage>
        <taxon>Eukaryota</taxon>
        <taxon>Fungi</taxon>
        <taxon>Dikarya</taxon>
        <taxon>Ascomycota</taxon>
        <taxon>Saccharomycotina</taxon>
        <taxon>Saccharomycetes</taxon>
        <taxon>Saccharomycetales</taxon>
        <taxon>Saccharomycetaceae</taxon>
        <taxon>Lachancea</taxon>
    </lineage>
</organism>
<dbReference type="AlphaFoldDB" id="A0A1G4KHG5"/>
<dbReference type="Proteomes" id="UP000191144">
    <property type="component" value="Chromosome H"/>
</dbReference>
<gene>
    <name evidence="1" type="ORF">LAME_0H14136G</name>
</gene>
<reference evidence="2" key="1">
    <citation type="submission" date="2016-03" db="EMBL/GenBank/DDBJ databases">
        <authorList>
            <person name="Devillers Hugo."/>
        </authorList>
    </citation>
    <scope>NUCLEOTIDE SEQUENCE [LARGE SCALE GENOMIC DNA]</scope>
</reference>
<dbReference type="OrthoDB" id="4036494at2759"/>
<evidence type="ECO:0000313" key="2">
    <source>
        <dbReference type="Proteomes" id="UP000191144"/>
    </source>
</evidence>